<evidence type="ECO:0000256" key="6">
    <source>
        <dbReference type="ARBA" id="ARBA00023235"/>
    </source>
</evidence>
<dbReference type="Pfam" id="PF02878">
    <property type="entry name" value="PGM_PMM_I"/>
    <property type="match status" value="1"/>
</dbReference>
<sequence>MPLIASVSGIRGVFGDGLDPAALVRYASAFGAWLRRQTEARPLVVVGRDGRVTGDVCARLVTATLQAAGCDVVDAGLATTPSVAMGVLKHEADGAVILSASHNPAEWNALKLLDRNGEFLGPDEGAEVLALADEDVSAHTVGYEDLGDYETDDLLPYHVQKILELPYVDPDAIRQRGFKVVVDGINSVGAFAIPAMLEALGVDDVEVLNGDVTGRFAHNPEPLPAHLDGITSRVAETGADLGVVVDPDADRLAFVEDGGRFFGEELTQVVAADFLLGKKAGPVGTNLSSSRAIEDIASKHGQEVVRSAVGEIHVVRAMQEAGAVIGGEGNGGVILPDLHYGRDALVGVALVLQHLAETGQSLSDLRAGYPTYAIAKHKLPLTDDLDADALLDALAGRYEGRVSTVDGVKVDLDEGWAHVRKSNTEPILRVYTEAGTPEAADALAERFKAELLDG</sequence>
<keyword evidence="13" id="KW-1185">Reference proteome</keyword>
<comment type="similarity">
    <text evidence="2 7">Belongs to the phosphohexose mutase family.</text>
</comment>
<evidence type="ECO:0000256" key="5">
    <source>
        <dbReference type="ARBA" id="ARBA00022842"/>
    </source>
</evidence>
<evidence type="ECO:0000256" key="4">
    <source>
        <dbReference type="ARBA" id="ARBA00022723"/>
    </source>
</evidence>
<keyword evidence="4 7" id="KW-0479">Metal-binding</keyword>
<evidence type="ECO:0000313" key="13">
    <source>
        <dbReference type="Proteomes" id="UP000216339"/>
    </source>
</evidence>
<evidence type="ECO:0000256" key="3">
    <source>
        <dbReference type="ARBA" id="ARBA00022553"/>
    </source>
</evidence>
<dbReference type="GO" id="GO:0009252">
    <property type="term" value="P:peptidoglycan biosynthetic process"/>
    <property type="evidence" value="ECO:0007669"/>
    <property type="project" value="TreeGrafter"/>
</dbReference>
<dbReference type="Pfam" id="PF00408">
    <property type="entry name" value="PGM_PMM_IV"/>
    <property type="match status" value="1"/>
</dbReference>
<dbReference type="InterPro" id="IPR016055">
    <property type="entry name" value="A-D-PHexomutase_a/b/a-I/II/III"/>
</dbReference>
<dbReference type="Pfam" id="PF02879">
    <property type="entry name" value="PGM_PMM_II"/>
    <property type="match status" value="1"/>
</dbReference>
<dbReference type="SUPFAM" id="SSF53738">
    <property type="entry name" value="Phosphoglucomutase, first 3 domains"/>
    <property type="match status" value="3"/>
</dbReference>
<dbReference type="InterPro" id="IPR005844">
    <property type="entry name" value="A-D-PHexomutase_a/b/a-I"/>
</dbReference>
<dbReference type="SUPFAM" id="SSF55957">
    <property type="entry name" value="Phosphoglucomutase, C-terminal domain"/>
    <property type="match status" value="1"/>
</dbReference>
<dbReference type="PRINTS" id="PR00509">
    <property type="entry name" value="PGMPMM"/>
</dbReference>
<dbReference type="RefSeq" id="WP_095511041.1">
    <property type="nucleotide sequence ID" value="NZ_MQWD01000001.1"/>
</dbReference>
<reference evidence="12 13" key="1">
    <citation type="submission" date="2016-11" db="EMBL/GenBank/DDBJ databases">
        <title>Study of marine rhodopsin-containing bacteria.</title>
        <authorList>
            <person name="Yoshizawa S."/>
            <person name="Kumagai Y."/>
            <person name="Kogure K."/>
        </authorList>
    </citation>
    <scope>NUCLEOTIDE SEQUENCE [LARGE SCALE GENOMIC DNA]</scope>
    <source>
        <strain evidence="12 13">SAORIC-28</strain>
    </source>
</reference>
<comment type="cofactor">
    <cofactor evidence="1">
        <name>Mg(2+)</name>
        <dbReference type="ChEBI" id="CHEBI:18420"/>
    </cofactor>
</comment>
<feature type="domain" description="Alpha-D-phosphohexomutase alpha/beta/alpha" evidence="11">
    <location>
        <begin position="269"/>
        <end position="371"/>
    </location>
</feature>
<feature type="domain" description="Alpha-D-phosphohexomutase C-terminal" evidence="8">
    <location>
        <begin position="391"/>
        <end position="448"/>
    </location>
</feature>
<dbReference type="OrthoDB" id="9806956at2"/>
<evidence type="ECO:0000259" key="10">
    <source>
        <dbReference type="Pfam" id="PF02879"/>
    </source>
</evidence>
<comment type="caution">
    <text evidence="12">The sequence shown here is derived from an EMBL/GenBank/DDBJ whole genome shotgun (WGS) entry which is preliminary data.</text>
</comment>
<dbReference type="Pfam" id="PF02880">
    <property type="entry name" value="PGM_PMM_III"/>
    <property type="match status" value="1"/>
</dbReference>
<organism evidence="12 13">
    <name type="scientific">Rubrivirga marina</name>
    <dbReference type="NCBI Taxonomy" id="1196024"/>
    <lineage>
        <taxon>Bacteria</taxon>
        <taxon>Pseudomonadati</taxon>
        <taxon>Rhodothermota</taxon>
        <taxon>Rhodothermia</taxon>
        <taxon>Rhodothermales</taxon>
        <taxon>Rubricoccaceae</taxon>
        <taxon>Rubrivirga</taxon>
    </lineage>
</organism>
<evidence type="ECO:0000259" key="11">
    <source>
        <dbReference type="Pfam" id="PF02880"/>
    </source>
</evidence>
<dbReference type="InterPro" id="IPR050060">
    <property type="entry name" value="Phosphoglucosamine_mutase"/>
</dbReference>
<keyword evidence="5 7" id="KW-0460">Magnesium</keyword>
<dbReference type="Gene3D" id="3.40.120.10">
    <property type="entry name" value="Alpha-D-Glucose-1,6-Bisphosphate, subunit A, domain 3"/>
    <property type="match status" value="3"/>
</dbReference>
<evidence type="ECO:0000259" key="8">
    <source>
        <dbReference type="Pfam" id="PF00408"/>
    </source>
</evidence>
<evidence type="ECO:0000256" key="1">
    <source>
        <dbReference type="ARBA" id="ARBA00001946"/>
    </source>
</evidence>
<dbReference type="InterPro" id="IPR005845">
    <property type="entry name" value="A-D-PHexomutase_a/b/a-II"/>
</dbReference>
<dbReference type="InterPro" id="IPR016066">
    <property type="entry name" value="A-D-PHexomutase_CS"/>
</dbReference>
<dbReference type="InterPro" id="IPR005843">
    <property type="entry name" value="A-D-PHexomutase_C"/>
</dbReference>
<dbReference type="PROSITE" id="PS00710">
    <property type="entry name" value="PGM_PMM"/>
    <property type="match status" value="1"/>
</dbReference>
<dbReference type="GO" id="GO:0005975">
    <property type="term" value="P:carbohydrate metabolic process"/>
    <property type="evidence" value="ECO:0007669"/>
    <property type="project" value="InterPro"/>
</dbReference>
<dbReference type="EMBL" id="MQWD01000001">
    <property type="protein sequence ID" value="PAP77372.1"/>
    <property type="molecule type" value="Genomic_DNA"/>
</dbReference>
<evidence type="ECO:0000256" key="2">
    <source>
        <dbReference type="ARBA" id="ARBA00010231"/>
    </source>
</evidence>
<keyword evidence="3" id="KW-0597">Phosphoprotein</keyword>
<dbReference type="PANTHER" id="PTHR42946:SF1">
    <property type="entry name" value="PHOSPHOGLUCOMUTASE (ALPHA-D-GLUCOSE-1,6-BISPHOSPHATE-DEPENDENT)"/>
    <property type="match status" value="1"/>
</dbReference>
<evidence type="ECO:0000256" key="7">
    <source>
        <dbReference type="RuleBase" id="RU004326"/>
    </source>
</evidence>
<proteinExistence type="inferred from homology"/>
<dbReference type="GO" id="GO:0005829">
    <property type="term" value="C:cytosol"/>
    <property type="evidence" value="ECO:0007669"/>
    <property type="project" value="TreeGrafter"/>
</dbReference>
<protein>
    <submittedName>
        <fullName evidence="12">Phosphoglucosamine mutase</fullName>
    </submittedName>
</protein>
<dbReference type="GO" id="GO:0008966">
    <property type="term" value="F:phosphoglucosamine mutase activity"/>
    <property type="evidence" value="ECO:0007669"/>
    <property type="project" value="InterPro"/>
</dbReference>
<dbReference type="AlphaFoldDB" id="A0A271J1K2"/>
<dbReference type="InterPro" id="IPR024086">
    <property type="entry name" value="GlmM_arc-type"/>
</dbReference>
<dbReference type="InterPro" id="IPR005841">
    <property type="entry name" value="Alpha-D-phosphohexomutase_SF"/>
</dbReference>
<feature type="domain" description="Alpha-D-phosphohexomutase alpha/beta/alpha" evidence="10">
    <location>
        <begin position="167"/>
        <end position="257"/>
    </location>
</feature>
<evidence type="ECO:0000259" key="9">
    <source>
        <dbReference type="Pfam" id="PF02878"/>
    </source>
</evidence>
<dbReference type="PANTHER" id="PTHR42946">
    <property type="entry name" value="PHOSPHOHEXOSE MUTASE"/>
    <property type="match status" value="1"/>
</dbReference>
<gene>
    <name evidence="12" type="ORF">BSZ37_13475</name>
</gene>
<evidence type="ECO:0000313" key="12">
    <source>
        <dbReference type="EMBL" id="PAP77372.1"/>
    </source>
</evidence>
<dbReference type="GO" id="GO:0004615">
    <property type="term" value="F:phosphomannomutase activity"/>
    <property type="evidence" value="ECO:0007669"/>
    <property type="project" value="TreeGrafter"/>
</dbReference>
<dbReference type="Gene3D" id="3.30.310.50">
    <property type="entry name" value="Alpha-D-phosphohexomutase, C-terminal domain"/>
    <property type="match status" value="1"/>
</dbReference>
<feature type="domain" description="Alpha-D-phosphohexomutase alpha/beta/alpha" evidence="9">
    <location>
        <begin position="8"/>
        <end position="133"/>
    </location>
</feature>
<dbReference type="GO" id="GO:0006048">
    <property type="term" value="P:UDP-N-acetylglucosamine biosynthetic process"/>
    <property type="evidence" value="ECO:0007669"/>
    <property type="project" value="TreeGrafter"/>
</dbReference>
<dbReference type="GO" id="GO:0000287">
    <property type="term" value="F:magnesium ion binding"/>
    <property type="evidence" value="ECO:0007669"/>
    <property type="project" value="InterPro"/>
</dbReference>
<dbReference type="InterPro" id="IPR036900">
    <property type="entry name" value="A-D-PHexomutase_C_sf"/>
</dbReference>
<dbReference type="InterPro" id="IPR005846">
    <property type="entry name" value="A-D-PHexomutase_a/b/a-III"/>
</dbReference>
<dbReference type="NCBIfam" id="TIGR03990">
    <property type="entry name" value="Arch_GlmM"/>
    <property type="match status" value="1"/>
</dbReference>
<dbReference type="Proteomes" id="UP000216339">
    <property type="component" value="Unassembled WGS sequence"/>
</dbReference>
<accession>A0A271J1K2</accession>
<keyword evidence="6" id="KW-0413">Isomerase</keyword>
<name>A0A271J1K2_9BACT</name>